<accession>A0A8J5T6G5</accession>
<dbReference type="InterPro" id="IPR053932">
    <property type="entry name" value="GeBP-like_DBD"/>
</dbReference>
<dbReference type="GO" id="GO:0006355">
    <property type="term" value="P:regulation of DNA-templated transcription"/>
    <property type="evidence" value="ECO:0007669"/>
    <property type="project" value="InterPro"/>
</dbReference>
<dbReference type="GO" id="GO:0005634">
    <property type="term" value="C:nucleus"/>
    <property type="evidence" value="ECO:0007669"/>
    <property type="project" value="TreeGrafter"/>
</dbReference>
<keyword evidence="5" id="KW-1185">Reference proteome</keyword>
<reference evidence="4" key="1">
    <citation type="journal article" date="2021" name="bioRxiv">
        <title>Whole Genome Assembly and Annotation of Northern Wild Rice, Zizania palustris L., Supports a Whole Genome Duplication in the Zizania Genus.</title>
        <authorList>
            <person name="Haas M."/>
            <person name="Kono T."/>
            <person name="Macchietto M."/>
            <person name="Millas R."/>
            <person name="McGilp L."/>
            <person name="Shao M."/>
            <person name="Duquette J."/>
            <person name="Hirsch C.N."/>
            <person name="Kimball J."/>
        </authorList>
    </citation>
    <scope>NUCLEOTIDE SEQUENCE</scope>
    <source>
        <tissue evidence="4">Fresh leaf tissue</tissue>
    </source>
</reference>
<dbReference type="InterPro" id="IPR007592">
    <property type="entry name" value="GEBP"/>
</dbReference>
<evidence type="ECO:0000256" key="2">
    <source>
        <dbReference type="SAM" id="MobiDB-lite"/>
    </source>
</evidence>
<protein>
    <recommendedName>
        <fullName evidence="3">Glabrous enhancer-binding protein-like DBD domain-containing protein</fullName>
    </recommendedName>
</protein>
<dbReference type="AlphaFoldDB" id="A0A8J5T6G5"/>
<reference evidence="4" key="2">
    <citation type="submission" date="2021-02" db="EMBL/GenBank/DDBJ databases">
        <authorList>
            <person name="Kimball J.A."/>
            <person name="Haas M.W."/>
            <person name="Macchietto M."/>
            <person name="Kono T."/>
            <person name="Duquette J."/>
            <person name="Shao M."/>
        </authorList>
    </citation>
    <scope>NUCLEOTIDE SEQUENCE</scope>
    <source>
        <tissue evidence="4">Fresh leaf tissue</tissue>
    </source>
</reference>
<evidence type="ECO:0000259" key="3">
    <source>
        <dbReference type="Pfam" id="PF04504"/>
    </source>
</evidence>
<dbReference type="PANTHER" id="PTHR31662:SF31">
    <property type="entry name" value="OS06G0498000 PROTEIN"/>
    <property type="match status" value="1"/>
</dbReference>
<organism evidence="4 5">
    <name type="scientific">Zizania palustris</name>
    <name type="common">Northern wild rice</name>
    <dbReference type="NCBI Taxonomy" id="103762"/>
    <lineage>
        <taxon>Eukaryota</taxon>
        <taxon>Viridiplantae</taxon>
        <taxon>Streptophyta</taxon>
        <taxon>Embryophyta</taxon>
        <taxon>Tracheophyta</taxon>
        <taxon>Spermatophyta</taxon>
        <taxon>Magnoliopsida</taxon>
        <taxon>Liliopsida</taxon>
        <taxon>Poales</taxon>
        <taxon>Poaceae</taxon>
        <taxon>BOP clade</taxon>
        <taxon>Oryzoideae</taxon>
        <taxon>Oryzeae</taxon>
        <taxon>Zizaniinae</taxon>
        <taxon>Zizania</taxon>
    </lineage>
</organism>
<evidence type="ECO:0000313" key="4">
    <source>
        <dbReference type="EMBL" id="KAG8075970.1"/>
    </source>
</evidence>
<feature type="domain" description="Glabrous enhancer-binding protein-like DBD" evidence="3">
    <location>
        <begin position="48"/>
        <end position="141"/>
    </location>
</feature>
<dbReference type="Proteomes" id="UP000729402">
    <property type="component" value="Unassembled WGS sequence"/>
</dbReference>
<comment type="caution">
    <text evidence="4">The sequence shown here is derived from an EMBL/GenBank/DDBJ whole genome shotgun (WGS) entry which is preliminary data.</text>
</comment>
<dbReference type="OrthoDB" id="692631at2759"/>
<proteinExistence type="inferred from homology"/>
<feature type="region of interest" description="Disordered" evidence="2">
    <location>
        <begin position="1"/>
        <end position="48"/>
    </location>
</feature>
<dbReference type="Pfam" id="PF04504">
    <property type="entry name" value="GeBP-like_DBD"/>
    <property type="match status" value="1"/>
</dbReference>
<comment type="similarity">
    <text evidence="1">Belongs to the GeBP family.</text>
</comment>
<gene>
    <name evidence="4" type="ORF">GUJ93_ZPchr0006g44637</name>
</gene>
<evidence type="ECO:0000256" key="1">
    <source>
        <dbReference type="ARBA" id="ARBA00010820"/>
    </source>
</evidence>
<feature type="compositionally biased region" description="Acidic residues" evidence="2">
    <location>
        <begin position="16"/>
        <end position="27"/>
    </location>
</feature>
<dbReference type="EMBL" id="JAAALK010000283">
    <property type="protein sequence ID" value="KAG8075970.1"/>
    <property type="molecule type" value="Genomic_DNA"/>
</dbReference>
<dbReference type="PANTHER" id="PTHR31662">
    <property type="entry name" value="BNAANNG10740D PROTEIN-RELATED"/>
    <property type="match status" value="1"/>
</dbReference>
<sequence>MALKRSQPPPPASPDETGEAVSDDQGDDSSSGGSSGSNTARAKKPSAFVRTWHPADEISLLEAVASHRQRHGRTPSPDDLVAALHGHLLTDGLVDAQTVSRRLATLRGRYYFNWKRISSRGVVPVKDHDLKIYRLSKLLWEAKRGTRQRKKKPSIAHHEPRELRLLERLYPYLSATVDAVEASQPCTVAGMLRRSFGRIGDEKAVQLETKAKKQLLAEVKVATQLCELRNKVTRTLLKLIE</sequence>
<name>A0A8J5T6G5_ZIZPA</name>
<evidence type="ECO:0000313" key="5">
    <source>
        <dbReference type="Proteomes" id="UP000729402"/>
    </source>
</evidence>